<feature type="compositionally biased region" description="Basic and acidic residues" evidence="1">
    <location>
        <begin position="192"/>
        <end position="211"/>
    </location>
</feature>
<sequence length="764" mass="86423">MPTKRCKSKESLGRIALLKEFFKDLCEEEKVRERKKEIKRTKSSKVFTFVDLPGAKPRISEQKVVRPFNYRFLKSYLSTFVGDLPTKLETREVLTWASKNFGLNDFSHDDQHEAWAKTEGDLIRGLAMYVCNLRQRNIKHRKGHEKMGVLKSIVKMRLQELNLLQDNDKKVPTKGRSSFEVLKKHKKKGKKTNKEPQTKVEKVSRKRKDQEESQQVSKLPKTSVAKNPDQMDTIPMLSDSQVPGDTYEESQPVDLEGTPKESQEVADVPAAKACVGDPEEEGGSGKEGAEEEERTDDEVVDPAIFFPSPMAPPPGAPENPPVPPPGSSPGPISLDTLDSDEDPDFKDNKKAMQAQSARGGQKDREALAPLQDPPDDDLRQMIESAIDDINKSTEGHDTETTLSRNLLEAQKKLRQVLRSKFQKAGNQKQGEDEQEDADREFKDDDEDEEKPKRKGKGKGRGRGRKTEGGDNKPGRGGKKPAESGQEETSAASSGHQQAERDKEQMYMDMLDMKFLEKKAKEAEQKAEDDVIETQKAKSMTEGDEDQEEAKPPKAPTRKTACKAKPTPKKKKKKPDPPSTEPKTPEKKTEKGKQAASPKLASPQLTPRRQKLKRTKRYQEENIAILNQWRPHLRYLSLPENWKEKKTFTLQPPEDLPHKSEETVTSIQVLLDRGAGNFYIMPVSNKSGDPFSFAAPNPRQALTKHFRTLKLPNTATQDDVRKAYRKLALKYHPDKNPGSRAHETSEIFREIAEAYEALRKFFETT</sequence>
<dbReference type="InterPro" id="IPR050817">
    <property type="entry name" value="DjlA_DnaK_co-chaperone"/>
</dbReference>
<dbReference type="EMBL" id="CAMXCT030001749">
    <property type="protein sequence ID" value="CAL4780047.1"/>
    <property type="molecule type" value="Genomic_DNA"/>
</dbReference>
<accession>A0A9P1FZV3</accession>
<gene>
    <name evidence="3" type="ORF">C1SCF055_LOCUS19536</name>
</gene>
<protein>
    <recommendedName>
        <fullName evidence="2">J domain-containing protein</fullName>
    </recommendedName>
</protein>
<evidence type="ECO:0000256" key="1">
    <source>
        <dbReference type="SAM" id="MobiDB-lite"/>
    </source>
</evidence>
<feature type="compositionally biased region" description="Basic and acidic residues" evidence="1">
    <location>
        <begin position="464"/>
        <end position="473"/>
    </location>
</feature>
<feature type="compositionally biased region" description="Basic and acidic residues" evidence="1">
    <location>
        <begin position="582"/>
        <end position="592"/>
    </location>
</feature>
<feature type="compositionally biased region" description="Basic and acidic residues" evidence="1">
    <location>
        <begin position="388"/>
        <end position="399"/>
    </location>
</feature>
<dbReference type="SMART" id="SM00271">
    <property type="entry name" value="DnaJ"/>
    <property type="match status" value="1"/>
</dbReference>
<reference evidence="4 5" key="2">
    <citation type="submission" date="2024-05" db="EMBL/GenBank/DDBJ databases">
        <authorList>
            <person name="Chen Y."/>
            <person name="Shah S."/>
            <person name="Dougan E. K."/>
            <person name="Thang M."/>
            <person name="Chan C."/>
        </authorList>
    </citation>
    <scope>NUCLEOTIDE SEQUENCE [LARGE SCALE GENOMIC DNA]</scope>
</reference>
<dbReference type="CDD" id="cd06257">
    <property type="entry name" value="DnaJ"/>
    <property type="match status" value="1"/>
</dbReference>
<keyword evidence="5" id="KW-1185">Reference proteome</keyword>
<feature type="compositionally biased region" description="Basic residues" evidence="1">
    <location>
        <begin position="452"/>
        <end position="463"/>
    </location>
</feature>
<dbReference type="AlphaFoldDB" id="A0A9P1FZV3"/>
<feature type="compositionally biased region" description="Pro residues" evidence="1">
    <location>
        <begin position="309"/>
        <end position="328"/>
    </location>
</feature>
<dbReference type="SUPFAM" id="SSF46565">
    <property type="entry name" value="Chaperone J-domain"/>
    <property type="match status" value="1"/>
</dbReference>
<dbReference type="InterPro" id="IPR036869">
    <property type="entry name" value="J_dom_sf"/>
</dbReference>
<feature type="compositionally biased region" description="Acidic residues" evidence="1">
    <location>
        <begin position="432"/>
        <end position="448"/>
    </location>
</feature>
<feature type="compositionally biased region" description="Basic and acidic residues" evidence="1">
    <location>
        <begin position="497"/>
        <end position="540"/>
    </location>
</feature>
<evidence type="ECO:0000313" key="4">
    <source>
        <dbReference type="EMBL" id="CAL4780047.1"/>
    </source>
</evidence>
<reference evidence="3" key="1">
    <citation type="submission" date="2022-10" db="EMBL/GenBank/DDBJ databases">
        <authorList>
            <person name="Chen Y."/>
            <person name="Dougan E. K."/>
            <person name="Chan C."/>
            <person name="Rhodes N."/>
            <person name="Thang M."/>
        </authorList>
    </citation>
    <scope>NUCLEOTIDE SEQUENCE</scope>
</reference>
<dbReference type="PROSITE" id="PS50076">
    <property type="entry name" value="DNAJ_2"/>
    <property type="match status" value="1"/>
</dbReference>
<dbReference type="Pfam" id="PF00226">
    <property type="entry name" value="DnaJ"/>
    <property type="match status" value="1"/>
</dbReference>
<proteinExistence type="predicted"/>
<dbReference type="EMBL" id="CAMXCT010001749">
    <property type="protein sequence ID" value="CAI3992735.1"/>
    <property type="molecule type" value="Genomic_DNA"/>
</dbReference>
<comment type="caution">
    <text evidence="3">The sequence shown here is derived from an EMBL/GenBank/DDBJ whole genome shotgun (WGS) entry which is preliminary data.</text>
</comment>
<dbReference type="EMBL" id="CAMXCT020001749">
    <property type="protein sequence ID" value="CAL1146110.1"/>
    <property type="molecule type" value="Genomic_DNA"/>
</dbReference>
<evidence type="ECO:0000259" key="2">
    <source>
        <dbReference type="PROSITE" id="PS50076"/>
    </source>
</evidence>
<feature type="compositionally biased region" description="Basic residues" evidence="1">
    <location>
        <begin position="555"/>
        <end position="573"/>
    </location>
</feature>
<dbReference type="PANTHER" id="PTHR24074">
    <property type="entry name" value="CO-CHAPERONE PROTEIN DJLA"/>
    <property type="match status" value="1"/>
</dbReference>
<feature type="region of interest" description="Disordered" evidence="1">
    <location>
        <begin position="167"/>
        <end position="406"/>
    </location>
</feature>
<feature type="region of interest" description="Disordered" evidence="1">
    <location>
        <begin position="418"/>
        <end position="615"/>
    </location>
</feature>
<feature type="domain" description="J" evidence="2">
    <location>
        <begin position="703"/>
        <end position="762"/>
    </location>
</feature>
<evidence type="ECO:0000313" key="3">
    <source>
        <dbReference type="EMBL" id="CAI3992735.1"/>
    </source>
</evidence>
<organism evidence="3">
    <name type="scientific">Cladocopium goreaui</name>
    <dbReference type="NCBI Taxonomy" id="2562237"/>
    <lineage>
        <taxon>Eukaryota</taxon>
        <taxon>Sar</taxon>
        <taxon>Alveolata</taxon>
        <taxon>Dinophyceae</taxon>
        <taxon>Suessiales</taxon>
        <taxon>Symbiodiniaceae</taxon>
        <taxon>Cladocopium</taxon>
    </lineage>
</organism>
<feature type="compositionally biased region" description="Polar residues" evidence="1">
    <location>
        <begin position="486"/>
        <end position="496"/>
    </location>
</feature>
<dbReference type="Proteomes" id="UP001152797">
    <property type="component" value="Unassembled WGS sequence"/>
</dbReference>
<evidence type="ECO:0000313" key="5">
    <source>
        <dbReference type="Proteomes" id="UP001152797"/>
    </source>
</evidence>
<name>A0A9P1FZV3_9DINO</name>
<dbReference type="PRINTS" id="PR00625">
    <property type="entry name" value="JDOMAIN"/>
</dbReference>
<dbReference type="InterPro" id="IPR001623">
    <property type="entry name" value="DnaJ_domain"/>
</dbReference>
<feature type="compositionally biased region" description="Acidic residues" evidence="1">
    <location>
        <begin position="289"/>
        <end position="300"/>
    </location>
</feature>
<dbReference type="Gene3D" id="1.10.287.110">
    <property type="entry name" value="DnaJ domain"/>
    <property type="match status" value="1"/>
</dbReference>